<dbReference type="InterPro" id="IPR032503">
    <property type="entry name" value="FAO_M"/>
</dbReference>
<dbReference type="GO" id="GO:0005739">
    <property type="term" value="C:mitochondrion"/>
    <property type="evidence" value="ECO:0007669"/>
    <property type="project" value="TreeGrafter"/>
</dbReference>
<dbReference type="InterPro" id="IPR036188">
    <property type="entry name" value="FAD/NAD-bd_sf"/>
</dbReference>
<accession>A0AAD9KZR3</accession>
<evidence type="ECO:0000313" key="7">
    <source>
        <dbReference type="Proteomes" id="UP001209878"/>
    </source>
</evidence>
<evidence type="ECO:0000259" key="3">
    <source>
        <dbReference type="Pfam" id="PF01571"/>
    </source>
</evidence>
<dbReference type="AlphaFoldDB" id="A0AAD9KZR3"/>
<dbReference type="Pfam" id="PF16350">
    <property type="entry name" value="FAO_M"/>
    <property type="match status" value="1"/>
</dbReference>
<dbReference type="Pfam" id="PF01266">
    <property type="entry name" value="DAO"/>
    <property type="match status" value="1"/>
</dbReference>
<proteinExistence type="inferred from homology"/>
<dbReference type="InterPro" id="IPR028896">
    <property type="entry name" value="GcvT/YgfZ/DmdA"/>
</dbReference>
<dbReference type="SUPFAM" id="SSF51905">
    <property type="entry name" value="FAD/NAD(P)-binding domain"/>
    <property type="match status" value="1"/>
</dbReference>
<feature type="domain" description="FAD dependent oxidoreductase" evidence="2">
    <location>
        <begin position="60"/>
        <end position="444"/>
    </location>
</feature>
<evidence type="ECO:0000313" key="6">
    <source>
        <dbReference type="EMBL" id="KAK2180381.1"/>
    </source>
</evidence>
<dbReference type="SUPFAM" id="SSF54373">
    <property type="entry name" value="FAD-linked reductases, C-terminal domain"/>
    <property type="match status" value="1"/>
</dbReference>
<dbReference type="InterPro" id="IPR029043">
    <property type="entry name" value="GcvT/YgfZ_C"/>
</dbReference>
<feature type="domain" description="Aminomethyltransferase C-terminal" evidence="4">
    <location>
        <begin position="780"/>
        <end position="855"/>
    </location>
</feature>
<dbReference type="Gene3D" id="3.30.70.1400">
    <property type="entry name" value="Aminomethyltransferase beta-barrel domains"/>
    <property type="match status" value="1"/>
</dbReference>
<keyword evidence="7" id="KW-1185">Reference proteome</keyword>
<dbReference type="InterPro" id="IPR006222">
    <property type="entry name" value="GCVT_N"/>
</dbReference>
<evidence type="ECO:0000256" key="1">
    <source>
        <dbReference type="ARBA" id="ARBA00008609"/>
    </source>
</evidence>
<dbReference type="EMBL" id="JAODUO010000445">
    <property type="protein sequence ID" value="KAK2180381.1"/>
    <property type="molecule type" value="Genomic_DNA"/>
</dbReference>
<dbReference type="InterPro" id="IPR027266">
    <property type="entry name" value="TrmE/GcvT-like"/>
</dbReference>
<evidence type="ECO:0000259" key="5">
    <source>
        <dbReference type="Pfam" id="PF16350"/>
    </source>
</evidence>
<dbReference type="Pfam" id="PF08669">
    <property type="entry name" value="GCV_T_C"/>
    <property type="match status" value="1"/>
</dbReference>
<protein>
    <recommendedName>
        <fullName evidence="8">Dimethylglycine dehydrogenase</fullName>
    </recommendedName>
</protein>
<dbReference type="InterPro" id="IPR006076">
    <property type="entry name" value="FAD-dep_OxRdtase"/>
</dbReference>
<sequence>MLRSMTAVPRLSCPLAIFRGSSRLWTKPECFRRMIGTSSYRRNDSDVHSGVQSELRDHYDTVIVGGGIVGVSLAYHLAKAGHKDVLLLEKTELTAGSTWHAAGLVAYYHPGINVKRVHYDSLQLYGNLTAETGQQAAINARRLFVHKYPPVSIARRLASTDAGSIRLATTSTRVDEFRYQMTRQRWNQAPQWLIEPDEIHALHPLLNMDKILLGLYNPGDGHIDPYSLTQALAAGARRFGARILQGTPVKAMGQTENGEWEVIIPQGTIRARRVVNATGFWARELGKMVGLDLPLVPIHHQFLITSSIPEVAALTSELPVIRDLEGSYYMRQERAGLLIGPYEAPDKMKMCDDWYTDGVPPGFGRELFEGDLDRIQDNMEMAMEMVHVLKTASIQSVVSGPITYSPDILPMVGPFQGLHNYWCAVGFGYGIVHAGGIGKYLAHWIIHGEPPYDLIELDPNRYSTWTDRDYTLQKARESYGLNNLTMFPKEERQAGRPTQRVNGIYEVLKGRGAQFGFHAGWEQPNWFLRDDPETPRIRSYRKIDCFEEAVIVDAYKPSFRRTNWFGPVGEECALVMNAVGKGQTNISHMLTDTGRVYAELTVTCVDHNRYFCVTGSGSELHDLRWLEDHAWTGGYDVHIDNVTESIACLGLAGPRSRDVLSKLTSIDLSNEAFPFLSCQTATIAGSPVSALRISYTGELGWELYMGRDNIAAVYASLLDAGREYGIGDFGTYALNSLRLEKGFRAWGAEMNVDTNPIEAGEADFIGKAAVREILKQQPMRHLVYLTVDTSDIDPEGNETVWHNDKVVGNTTSGAYGYTIQNSVAFAYVPTELSTPGQQLQVELLGNRCPATILKQAPIKIEAMRSRSKRKAKMPETSG</sequence>
<feature type="domain" description="GCVT N-terminal" evidence="3">
    <location>
        <begin position="504"/>
        <end position="762"/>
    </location>
</feature>
<comment type="similarity">
    <text evidence="1">Belongs to the GcvT family.</text>
</comment>
<comment type="caution">
    <text evidence="6">The sequence shown here is derived from an EMBL/GenBank/DDBJ whole genome shotgun (WGS) entry which is preliminary data.</text>
</comment>
<evidence type="ECO:0000259" key="2">
    <source>
        <dbReference type="Pfam" id="PF01266"/>
    </source>
</evidence>
<dbReference type="SUPFAM" id="SSF101790">
    <property type="entry name" value="Aminomethyltransferase beta-barrel domain"/>
    <property type="match status" value="1"/>
</dbReference>
<evidence type="ECO:0000259" key="4">
    <source>
        <dbReference type="Pfam" id="PF08669"/>
    </source>
</evidence>
<dbReference type="SUPFAM" id="SSF103025">
    <property type="entry name" value="Folate-binding domain"/>
    <property type="match status" value="1"/>
</dbReference>
<dbReference type="Pfam" id="PF01571">
    <property type="entry name" value="GCV_T"/>
    <property type="match status" value="1"/>
</dbReference>
<name>A0AAD9KZR3_RIDPI</name>
<dbReference type="Gene3D" id="3.30.9.10">
    <property type="entry name" value="D-Amino Acid Oxidase, subunit A, domain 2"/>
    <property type="match status" value="1"/>
</dbReference>
<dbReference type="PANTHER" id="PTHR43757">
    <property type="entry name" value="AMINOMETHYLTRANSFERASE"/>
    <property type="match status" value="1"/>
</dbReference>
<dbReference type="Gene3D" id="3.30.1360.120">
    <property type="entry name" value="Probable tRNA modification gtpase trme, domain 1"/>
    <property type="match status" value="2"/>
</dbReference>
<dbReference type="InterPro" id="IPR013977">
    <property type="entry name" value="GcvT_C"/>
</dbReference>
<dbReference type="Proteomes" id="UP001209878">
    <property type="component" value="Unassembled WGS sequence"/>
</dbReference>
<organism evidence="6 7">
    <name type="scientific">Ridgeia piscesae</name>
    <name type="common">Tubeworm</name>
    <dbReference type="NCBI Taxonomy" id="27915"/>
    <lineage>
        <taxon>Eukaryota</taxon>
        <taxon>Metazoa</taxon>
        <taxon>Spiralia</taxon>
        <taxon>Lophotrochozoa</taxon>
        <taxon>Annelida</taxon>
        <taxon>Polychaeta</taxon>
        <taxon>Sedentaria</taxon>
        <taxon>Canalipalpata</taxon>
        <taxon>Sabellida</taxon>
        <taxon>Siboglinidae</taxon>
        <taxon>Ridgeia</taxon>
    </lineage>
</organism>
<gene>
    <name evidence="6" type="ORF">NP493_445g01013</name>
</gene>
<evidence type="ECO:0008006" key="8">
    <source>
        <dbReference type="Google" id="ProtNLM"/>
    </source>
</evidence>
<reference evidence="6" key="1">
    <citation type="journal article" date="2023" name="Mol. Biol. Evol.">
        <title>Third-Generation Sequencing Reveals the Adaptive Role of the Epigenome in Three Deep-Sea Polychaetes.</title>
        <authorList>
            <person name="Perez M."/>
            <person name="Aroh O."/>
            <person name="Sun Y."/>
            <person name="Lan Y."/>
            <person name="Juniper S.K."/>
            <person name="Young C.R."/>
            <person name="Angers B."/>
            <person name="Qian P.Y."/>
        </authorList>
    </citation>
    <scope>NUCLEOTIDE SEQUENCE</scope>
    <source>
        <strain evidence="6">R07B-5</strain>
    </source>
</reference>
<dbReference type="PANTHER" id="PTHR43757:SF2">
    <property type="entry name" value="AMINOMETHYLTRANSFERASE, MITOCHONDRIAL"/>
    <property type="match status" value="1"/>
</dbReference>
<feature type="domain" description="FAD dependent oxidoreductase central" evidence="5">
    <location>
        <begin position="447"/>
        <end position="500"/>
    </location>
</feature>
<dbReference type="Gene3D" id="3.50.50.60">
    <property type="entry name" value="FAD/NAD(P)-binding domain"/>
    <property type="match status" value="1"/>
</dbReference>
<dbReference type="Gene3D" id="2.40.30.110">
    <property type="entry name" value="Aminomethyltransferase beta-barrel domains"/>
    <property type="match status" value="1"/>
</dbReference>